<dbReference type="AlphaFoldDB" id="A0A834IG42"/>
<evidence type="ECO:0000313" key="5">
    <source>
        <dbReference type="Proteomes" id="UP000625711"/>
    </source>
</evidence>
<dbReference type="EMBL" id="JAACXV010000409">
    <property type="protein sequence ID" value="KAF7278028.1"/>
    <property type="molecule type" value="Genomic_DNA"/>
</dbReference>
<dbReference type="SUPFAM" id="SSF54928">
    <property type="entry name" value="RNA-binding domain, RBD"/>
    <property type="match status" value="2"/>
</dbReference>
<reference evidence="4" key="1">
    <citation type="submission" date="2020-08" db="EMBL/GenBank/DDBJ databases">
        <title>Genome sequencing and assembly of the red palm weevil Rhynchophorus ferrugineus.</title>
        <authorList>
            <person name="Dias G.B."/>
            <person name="Bergman C.M."/>
            <person name="Manee M."/>
        </authorList>
    </citation>
    <scope>NUCLEOTIDE SEQUENCE</scope>
    <source>
        <strain evidence="4">AA-2017</strain>
        <tissue evidence="4">Whole larva</tissue>
    </source>
</reference>
<feature type="domain" description="RRM" evidence="3">
    <location>
        <begin position="215"/>
        <end position="287"/>
    </location>
</feature>
<organism evidence="4 5">
    <name type="scientific">Rhynchophorus ferrugineus</name>
    <name type="common">Red palm weevil</name>
    <name type="synonym">Curculio ferrugineus</name>
    <dbReference type="NCBI Taxonomy" id="354439"/>
    <lineage>
        <taxon>Eukaryota</taxon>
        <taxon>Metazoa</taxon>
        <taxon>Ecdysozoa</taxon>
        <taxon>Arthropoda</taxon>
        <taxon>Hexapoda</taxon>
        <taxon>Insecta</taxon>
        <taxon>Pterygota</taxon>
        <taxon>Neoptera</taxon>
        <taxon>Endopterygota</taxon>
        <taxon>Coleoptera</taxon>
        <taxon>Polyphaga</taxon>
        <taxon>Cucujiformia</taxon>
        <taxon>Curculionidae</taxon>
        <taxon>Dryophthorinae</taxon>
        <taxon>Rhynchophorus</taxon>
    </lineage>
</organism>
<dbReference type="Proteomes" id="UP000625711">
    <property type="component" value="Unassembled WGS sequence"/>
</dbReference>
<dbReference type="Gene3D" id="3.30.70.330">
    <property type="match status" value="3"/>
</dbReference>
<feature type="domain" description="RRM" evidence="3">
    <location>
        <begin position="38"/>
        <end position="119"/>
    </location>
</feature>
<dbReference type="PANTHER" id="PTHR21245">
    <property type="entry name" value="HETEROGENEOUS NUCLEAR RIBONUCLEOPROTEIN"/>
    <property type="match status" value="1"/>
</dbReference>
<dbReference type="Pfam" id="PF00076">
    <property type="entry name" value="RRM_1"/>
    <property type="match status" value="1"/>
</dbReference>
<evidence type="ECO:0000313" key="4">
    <source>
        <dbReference type="EMBL" id="KAF7278028.1"/>
    </source>
</evidence>
<keyword evidence="1 2" id="KW-0694">RNA-binding</keyword>
<protein>
    <recommendedName>
        <fullName evidence="3">RRM domain-containing protein</fullName>
    </recommendedName>
</protein>
<evidence type="ECO:0000259" key="3">
    <source>
        <dbReference type="PROSITE" id="PS50102"/>
    </source>
</evidence>
<dbReference type="InterPro" id="IPR000504">
    <property type="entry name" value="RRM_dom"/>
</dbReference>
<name>A0A834IG42_RHYFE</name>
<comment type="caution">
    <text evidence="4">The sequence shown here is derived from an EMBL/GenBank/DDBJ whole genome shotgun (WGS) entry which is preliminary data.</text>
</comment>
<dbReference type="InterPro" id="IPR035979">
    <property type="entry name" value="RBD_domain_sf"/>
</dbReference>
<gene>
    <name evidence="4" type="ORF">GWI33_008948</name>
</gene>
<feature type="domain" description="RRM" evidence="3">
    <location>
        <begin position="119"/>
        <end position="202"/>
    </location>
</feature>
<sequence length="361" mass="41904">MNRYPTAGYPKYIFQYTEFRHLAYDRVKLTGFVPEKGSEIYVSKIPTTANIESLVNYFDAVGPFFQIRLMVKDNGALNRGFAYVSYMNKCQTERALVQLEKQLFQGVVGLQMEISLDNCRIFLGGLPITKSREEIWMHLKHTYNVSNIIDIITYKNYVYPGCTRGFVFVVFRTHEEASHFRAKFCGKLILFGKDIVVDWSIPVMDIPNNILEKVKIIFLRGLPVTQTAQEFRILIEEHLGSIGIQKTYKHKDYAFIHVASRSLAEEVMSKLSDYYTDSPVEVEWAKPPNKYSHKSYRLKISRQRYQNWKNDQNNNYCLRRFAISDQSCSTNLNSFSRLADSPDFLGTKFVKDMIENLLGDA</sequence>
<dbReference type="SMART" id="SM00360">
    <property type="entry name" value="RRM"/>
    <property type="match status" value="3"/>
</dbReference>
<dbReference type="InterPro" id="IPR012677">
    <property type="entry name" value="Nucleotide-bd_a/b_plait_sf"/>
</dbReference>
<keyword evidence="5" id="KW-1185">Reference proteome</keyword>
<dbReference type="GO" id="GO:0003723">
    <property type="term" value="F:RNA binding"/>
    <property type="evidence" value="ECO:0007669"/>
    <property type="project" value="UniProtKB-UniRule"/>
</dbReference>
<accession>A0A834IG42</accession>
<dbReference type="OrthoDB" id="3800936at2759"/>
<evidence type="ECO:0000256" key="1">
    <source>
        <dbReference type="ARBA" id="ARBA00022884"/>
    </source>
</evidence>
<proteinExistence type="predicted"/>
<evidence type="ECO:0000256" key="2">
    <source>
        <dbReference type="PROSITE-ProRule" id="PRU00176"/>
    </source>
</evidence>
<dbReference type="PROSITE" id="PS50102">
    <property type="entry name" value="RRM"/>
    <property type="match status" value="3"/>
</dbReference>